<dbReference type="SMART" id="SM00487">
    <property type="entry name" value="DEXDc"/>
    <property type="match status" value="1"/>
</dbReference>
<evidence type="ECO:0000256" key="2">
    <source>
        <dbReference type="SAM" id="MobiDB-lite"/>
    </source>
</evidence>
<dbReference type="Gene3D" id="3.40.50.300">
    <property type="entry name" value="P-loop containing nucleotide triphosphate hydrolases"/>
    <property type="match status" value="1"/>
</dbReference>
<feature type="domain" description="Helicase ATP-binding" evidence="3">
    <location>
        <begin position="544"/>
        <end position="711"/>
    </location>
</feature>
<dbReference type="InterPro" id="IPR027417">
    <property type="entry name" value="P-loop_NTPase"/>
</dbReference>
<dbReference type="Pfam" id="PF00176">
    <property type="entry name" value="SNF2-rel_dom"/>
    <property type="match status" value="1"/>
</dbReference>
<keyword evidence="6" id="KW-1185">Reference proteome</keyword>
<evidence type="ECO:0000313" key="6">
    <source>
        <dbReference type="Proteomes" id="UP000282529"/>
    </source>
</evidence>
<keyword evidence="5" id="KW-0547">Nucleotide-binding</keyword>
<comment type="caution">
    <text evidence="5">The sequence shown here is derived from an EMBL/GenBank/DDBJ whole genome shotgun (WGS) entry which is preliminary data.</text>
</comment>
<protein>
    <submittedName>
        <fullName evidence="5">DEAD/DEAH box helicase</fullName>
    </submittedName>
</protein>
<dbReference type="PROSITE" id="PS51194">
    <property type="entry name" value="HELICASE_CTER"/>
    <property type="match status" value="1"/>
</dbReference>
<dbReference type="Gene3D" id="3.40.50.10810">
    <property type="entry name" value="Tandem AAA-ATPase domain"/>
    <property type="match status" value="1"/>
</dbReference>
<keyword evidence="1" id="KW-0378">Hydrolase</keyword>
<organism evidence="5 6">
    <name type="scientific">Paenibacillus rhizophilus</name>
    <dbReference type="NCBI Taxonomy" id="1850366"/>
    <lineage>
        <taxon>Bacteria</taxon>
        <taxon>Bacillati</taxon>
        <taxon>Bacillota</taxon>
        <taxon>Bacilli</taxon>
        <taxon>Bacillales</taxon>
        <taxon>Paenibacillaceae</taxon>
        <taxon>Paenibacillus</taxon>
    </lineage>
</organism>
<dbReference type="GO" id="GO:0016787">
    <property type="term" value="F:hydrolase activity"/>
    <property type="evidence" value="ECO:0007669"/>
    <property type="project" value="UniProtKB-KW"/>
</dbReference>
<dbReference type="GO" id="GO:0004386">
    <property type="term" value="F:helicase activity"/>
    <property type="evidence" value="ECO:0007669"/>
    <property type="project" value="UniProtKB-KW"/>
</dbReference>
<dbReference type="InterPro" id="IPR022138">
    <property type="entry name" value="DUF3670"/>
</dbReference>
<evidence type="ECO:0000256" key="1">
    <source>
        <dbReference type="ARBA" id="ARBA00022801"/>
    </source>
</evidence>
<dbReference type="GO" id="GO:0005524">
    <property type="term" value="F:ATP binding"/>
    <property type="evidence" value="ECO:0007669"/>
    <property type="project" value="InterPro"/>
</dbReference>
<accession>A0A3N9P405</accession>
<dbReference type="InterPro" id="IPR000330">
    <property type="entry name" value="SNF2_N"/>
</dbReference>
<proteinExistence type="predicted"/>
<gene>
    <name evidence="5" type="ORF">EH198_14105</name>
</gene>
<dbReference type="Pfam" id="PF00271">
    <property type="entry name" value="Helicase_C"/>
    <property type="match status" value="1"/>
</dbReference>
<feature type="region of interest" description="Disordered" evidence="2">
    <location>
        <begin position="159"/>
        <end position="179"/>
    </location>
</feature>
<evidence type="ECO:0000313" key="5">
    <source>
        <dbReference type="EMBL" id="RQW10883.1"/>
    </source>
</evidence>
<dbReference type="InterPro" id="IPR038718">
    <property type="entry name" value="SNF2-like_sf"/>
</dbReference>
<dbReference type="Gene3D" id="1.20.120.850">
    <property type="entry name" value="SWI2/SNF2 ATPases, N-terminal domain"/>
    <property type="match status" value="1"/>
</dbReference>
<evidence type="ECO:0000259" key="3">
    <source>
        <dbReference type="PROSITE" id="PS51192"/>
    </source>
</evidence>
<dbReference type="CDD" id="cd18012">
    <property type="entry name" value="DEXQc_arch_SWI2_SNF2"/>
    <property type="match status" value="1"/>
</dbReference>
<dbReference type="SMART" id="SM00490">
    <property type="entry name" value="HELICc"/>
    <property type="match status" value="1"/>
</dbReference>
<dbReference type="PANTHER" id="PTHR10799">
    <property type="entry name" value="SNF2/RAD54 HELICASE FAMILY"/>
    <property type="match status" value="1"/>
</dbReference>
<dbReference type="InterPro" id="IPR049730">
    <property type="entry name" value="SNF2/RAD54-like_C"/>
</dbReference>
<reference evidence="5 6" key="1">
    <citation type="submission" date="2018-11" db="EMBL/GenBank/DDBJ databases">
        <title>Genome sequence of strain 7197.</title>
        <authorList>
            <person name="Gao J."/>
            <person name="Sun J."/>
        </authorList>
    </citation>
    <scope>NUCLEOTIDE SEQUENCE [LARGE SCALE GENOMIC DNA]</scope>
    <source>
        <strain evidence="5 6">7197</strain>
    </source>
</reference>
<dbReference type="Proteomes" id="UP000282529">
    <property type="component" value="Unassembled WGS sequence"/>
</dbReference>
<dbReference type="CDD" id="cd18793">
    <property type="entry name" value="SF2_C_SNF"/>
    <property type="match status" value="1"/>
</dbReference>
<evidence type="ECO:0000259" key="4">
    <source>
        <dbReference type="PROSITE" id="PS51194"/>
    </source>
</evidence>
<dbReference type="InterPro" id="IPR014001">
    <property type="entry name" value="Helicase_ATP-bd"/>
</dbReference>
<dbReference type="AlphaFoldDB" id="A0A3N9P405"/>
<dbReference type="InterPro" id="IPR001650">
    <property type="entry name" value="Helicase_C-like"/>
</dbReference>
<keyword evidence="5" id="KW-0067">ATP-binding</keyword>
<dbReference type="SUPFAM" id="SSF52540">
    <property type="entry name" value="P-loop containing nucleoside triphosphate hydrolases"/>
    <property type="match status" value="2"/>
</dbReference>
<dbReference type="PROSITE" id="PS51192">
    <property type="entry name" value="HELICASE_ATP_BIND_1"/>
    <property type="match status" value="1"/>
</dbReference>
<name>A0A3N9P405_9BACL</name>
<sequence length="1043" mass="115941">MNGRLRNIAVRISLSEFGDALLYGLTENGDDLPGMALKQLLFAWHQESWYGTELAIHKAGEIELVVLPAEQVLPFFAAGRLLTHIGWSWEGEAAPLALLAPCLSFCLENKRYEPSLAAYREGRLEWAWDEKALRTAAEAADREAGAGRELEKALPYSAAAKTGSDRIGSGSRPEDNPNAQGALARLKEDEDLMRGVRAAFSAAVFGRHYSTEELAADLRREYPMLFERSRLAAAGMDAEAWLVSIGWKADVLPFRPALQLLEPNKAEAAWRLRLVLQDKTDAASLVPVKLAADGAAHGAWPASWSPHVQGRSAGWLERLRACLPAERFGSGDDLLGRPLDSAAAWTFLTADSRRLLDAGWLVLLPAWWEAASRRKPRLRAKLSPESENRSGRSLFGLDAIIDFDWRISIGDADLTEEEFAALVARGERLVRFHGQWIPLDPVLLAQIRRAMDGIDKRRGLSFQDVLQLHLLNTQEEAGDQAADEAAALPSEETNRLQLEVELNEQFVKLVGQLGGREAWPQPGPPASLNAELRPYQLEGYSWLVFLRRFGLGACLADDMGLGKTVQLISYLLRVKEDFMDRPEGPRPSLIICPTSVLGNWQKELNRFAPSLSVMLHYGSGRLGGEGFHAAAGGSDIVLTSYATAALDQELLAGCTWSALCLDEAQNIKNAQTKQSLAVRSFPALHRIALTGTPIENRLAELWSIYDFITPGFLGPLRAFQERFINPIEKEGDAKRTADLRQLVKPFMLRRKKKDPAIQLDLPDKNEMKTYVHLTAEQAALYDQTVNELMSKMNKLEGIQRKGAILAALTRLKQLCDHPLLITKEAAPNEETSYAEPIDTGLLIERSAKLERLLAMVKELRDEGERCLIFTQYVGMGLMLQRVLREELHEPVLYLNGSTSKSARDRMIEDFQAGREALVIPGGTSAASSPEKRQQPCIFILSLKAGGVGLNLTAANHVFHFDRWWNPAVENQATDRAYRMGQTRDVQVHKFISLGTLEERIDEMLETKQQLSDSIITSSEGWITELSTDALKDLFALRRGWSDA</sequence>
<feature type="domain" description="Helicase C-terminal" evidence="4">
    <location>
        <begin position="848"/>
        <end position="1026"/>
    </location>
</feature>
<keyword evidence="5" id="KW-0347">Helicase</keyword>
<dbReference type="OrthoDB" id="9760715at2"/>
<dbReference type="EMBL" id="RQPI01000007">
    <property type="protein sequence ID" value="RQW10883.1"/>
    <property type="molecule type" value="Genomic_DNA"/>
</dbReference>
<dbReference type="Pfam" id="PF12419">
    <property type="entry name" value="DUF3670"/>
    <property type="match status" value="1"/>
</dbReference>